<feature type="domain" description="V-ATPase proteolipid subunit C-like" evidence="12">
    <location>
        <begin position="17"/>
        <end position="76"/>
    </location>
</feature>
<keyword evidence="11" id="KW-0926">Vacuole</keyword>
<feature type="transmembrane region" description="Helical" evidence="11">
    <location>
        <begin position="56"/>
        <end position="81"/>
    </location>
</feature>
<evidence type="ECO:0000313" key="14">
    <source>
        <dbReference type="Proteomes" id="UP000824998"/>
    </source>
</evidence>
<dbReference type="FunFam" id="1.20.120.610:FF:000001">
    <property type="entry name" value="V-type proton ATPase proteolipid subunit"/>
    <property type="match status" value="1"/>
</dbReference>
<comment type="function">
    <text evidence="9">Proton-conducting pore forming subunit of the V0 complex of vacuolar(H+)-ATPase (V-ATPase), a multisubunit enzyme composed of a peripheral complex (V1) that hydrolyzes ATP and a membrane integral complex (V0) that translocates protons. V-ATPase is responsible for acidifying and maintaining the pH of intracellular compartments.</text>
</comment>
<keyword evidence="3 11" id="KW-0813">Transport</keyword>
<evidence type="ECO:0000256" key="3">
    <source>
        <dbReference type="ARBA" id="ARBA00022448"/>
    </source>
</evidence>
<name>A0A9P7YFN2_9HELO</name>
<evidence type="ECO:0000256" key="4">
    <source>
        <dbReference type="ARBA" id="ARBA00022692"/>
    </source>
</evidence>
<keyword evidence="5 11" id="KW-0375">Hydrogen ion transport</keyword>
<dbReference type="GO" id="GO:0046961">
    <property type="term" value="F:proton-transporting ATPase activity, rotational mechanism"/>
    <property type="evidence" value="ECO:0007669"/>
    <property type="project" value="InterPro"/>
</dbReference>
<dbReference type="CDD" id="cd18175">
    <property type="entry name" value="ATP-synt_Vo_c_ATP6C_rpt1"/>
    <property type="match status" value="1"/>
</dbReference>
<dbReference type="SUPFAM" id="SSF81333">
    <property type="entry name" value="F1F0 ATP synthase subunit C"/>
    <property type="match status" value="1"/>
</dbReference>
<comment type="caution">
    <text evidence="13">The sequence shown here is derived from an EMBL/GenBank/DDBJ whole genome shotgun (WGS) entry which is preliminary data.</text>
</comment>
<evidence type="ECO:0000256" key="1">
    <source>
        <dbReference type="ARBA" id="ARBA00004128"/>
    </source>
</evidence>
<dbReference type="PANTHER" id="PTHR10263">
    <property type="entry name" value="V-TYPE PROTON ATPASE PROTEOLIPID SUBUNIT"/>
    <property type="match status" value="1"/>
</dbReference>
<evidence type="ECO:0000313" key="13">
    <source>
        <dbReference type="EMBL" id="KAG9232776.1"/>
    </source>
</evidence>
<dbReference type="Proteomes" id="UP000824998">
    <property type="component" value="Unassembled WGS sequence"/>
</dbReference>
<feature type="domain" description="V-ATPase proteolipid subunit C-like" evidence="12">
    <location>
        <begin position="93"/>
        <end position="152"/>
    </location>
</feature>
<accession>A0A9P7YFN2</accession>
<comment type="subcellular location">
    <subcellularLocation>
        <location evidence="1 11">Vacuole membrane</location>
        <topology evidence="1 11">Multi-pass membrane protein</topology>
    </subcellularLocation>
</comment>
<feature type="transmembrane region" description="Helical" evidence="11">
    <location>
        <begin position="127"/>
        <end position="153"/>
    </location>
</feature>
<dbReference type="GO" id="GO:0033179">
    <property type="term" value="C:proton-transporting V-type ATPase, V0 domain"/>
    <property type="evidence" value="ECO:0007669"/>
    <property type="project" value="InterPro"/>
</dbReference>
<dbReference type="EMBL" id="MU251531">
    <property type="protein sequence ID" value="KAG9232776.1"/>
    <property type="molecule type" value="Genomic_DNA"/>
</dbReference>
<keyword evidence="7 11" id="KW-0406">Ion transport</keyword>
<comment type="function">
    <text evidence="11">Proton-conducting pore forming of the V0 complex of vacuolar(H+)-ATPase (V-ATPase), a multisubunit enzyme composed of a peripheral complex (V1) that hydrolyzes ATP and a membrane integral complex (V0) that translocates protons. V-ATPase is responsible for acidifying and maintaining the pH of intracellular compartments.</text>
</comment>
<dbReference type="CDD" id="cd18176">
    <property type="entry name" value="ATP-synt_Vo_c_ATP6C_rpt2"/>
    <property type="match status" value="1"/>
</dbReference>
<evidence type="ECO:0000256" key="5">
    <source>
        <dbReference type="ARBA" id="ARBA00022781"/>
    </source>
</evidence>
<gene>
    <name evidence="13" type="ORF">BJ875DRAFT_68614</name>
</gene>
<keyword evidence="6 11" id="KW-1133">Transmembrane helix</keyword>
<evidence type="ECO:0000256" key="11">
    <source>
        <dbReference type="RuleBase" id="RU363060"/>
    </source>
</evidence>
<evidence type="ECO:0000256" key="9">
    <source>
        <dbReference type="ARBA" id="ARBA00045519"/>
    </source>
</evidence>
<dbReference type="PRINTS" id="PR00122">
    <property type="entry name" value="VACATPASE"/>
</dbReference>
<dbReference type="Gene3D" id="1.20.120.610">
    <property type="entry name" value="lithium bound rotor ring of v- atpase"/>
    <property type="match status" value="1"/>
</dbReference>
<keyword evidence="4 11" id="KW-0812">Transmembrane</keyword>
<dbReference type="Pfam" id="PF00137">
    <property type="entry name" value="ATP-synt_C"/>
    <property type="match status" value="2"/>
</dbReference>
<evidence type="ECO:0000256" key="2">
    <source>
        <dbReference type="ARBA" id="ARBA00007296"/>
    </source>
</evidence>
<dbReference type="InterPro" id="IPR035921">
    <property type="entry name" value="F/V-ATP_Csub_sf"/>
</dbReference>
<keyword evidence="8 11" id="KW-0472">Membrane</keyword>
<feature type="transmembrane region" description="Helical" evidence="11">
    <location>
        <begin position="12"/>
        <end position="35"/>
    </location>
</feature>
<dbReference type="NCBIfam" id="TIGR01100">
    <property type="entry name" value="V_ATP_synt_C"/>
    <property type="match status" value="1"/>
</dbReference>
<dbReference type="OrthoDB" id="1744869at2759"/>
<comment type="similarity">
    <text evidence="2 11">Belongs to the V-ATPase proteolipid subunit family.</text>
</comment>
<evidence type="ECO:0000256" key="6">
    <source>
        <dbReference type="ARBA" id="ARBA00022989"/>
    </source>
</evidence>
<keyword evidence="14" id="KW-1185">Reference proteome</keyword>
<feature type="transmembrane region" description="Helical" evidence="11">
    <location>
        <begin position="93"/>
        <end position="115"/>
    </location>
</feature>
<comment type="subunit">
    <text evidence="10 11">V-ATPase is a heteromultimeric enzyme composed of a peripheral catalytic V1 complex (components A to H) attached to an integral membrane V0 proton pore complex (components: a, c, c', c'', d, e, f and VOA1). The decameric c-ring forms the proton-conducting pore, and is composed of eight proteolipid subunits c, one subunit c' and one subunit c''.</text>
</comment>
<protein>
    <recommendedName>
        <fullName evidence="11">V-type proton ATPase proteolipid subunit</fullName>
    </recommendedName>
</protein>
<dbReference type="InterPro" id="IPR002379">
    <property type="entry name" value="ATPase_proteolipid_c-like_dom"/>
</dbReference>
<evidence type="ECO:0000256" key="8">
    <source>
        <dbReference type="ARBA" id="ARBA00023136"/>
    </source>
</evidence>
<evidence type="ECO:0000256" key="10">
    <source>
        <dbReference type="ARBA" id="ARBA00046480"/>
    </source>
</evidence>
<reference evidence="13" key="1">
    <citation type="journal article" date="2021" name="IMA Fungus">
        <title>Genomic characterization of three marine fungi, including Emericellopsis atlantica sp. nov. with signatures of a generalist lifestyle and marine biomass degradation.</title>
        <authorList>
            <person name="Hagestad O.C."/>
            <person name="Hou L."/>
            <person name="Andersen J.H."/>
            <person name="Hansen E.H."/>
            <person name="Altermark B."/>
            <person name="Li C."/>
            <person name="Kuhnert E."/>
            <person name="Cox R.J."/>
            <person name="Crous P.W."/>
            <person name="Spatafora J.W."/>
            <person name="Lail K."/>
            <person name="Amirebrahimi M."/>
            <person name="Lipzen A."/>
            <person name="Pangilinan J."/>
            <person name="Andreopoulos W."/>
            <person name="Hayes R.D."/>
            <person name="Ng V."/>
            <person name="Grigoriev I.V."/>
            <person name="Jackson S.A."/>
            <person name="Sutton T.D.S."/>
            <person name="Dobson A.D.W."/>
            <person name="Rama T."/>
        </authorList>
    </citation>
    <scope>NUCLEOTIDE SEQUENCE</scope>
    <source>
        <strain evidence="13">TRa018bII</strain>
    </source>
</reference>
<dbReference type="AlphaFoldDB" id="A0A9P7YFN2"/>
<organism evidence="13 14">
    <name type="scientific">Amylocarpus encephaloides</name>
    <dbReference type="NCBI Taxonomy" id="45428"/>
    <lineage>
        <taxon>Eukaryota</taxon>
        <taxon>Fungi</taxon>
        <taxon>Dikarya</taxon>
        <taxon>Ascomycota</taxon>
        <taxon>Pezizomycotina</taxon>
        <taxon>Leotiomycetes</taxon>
        <taxon>Helotiales</taxon>
        <taxon>Helotiales incertae sedis</taxon>
        <taxon>Amylocarpus</taxon>
    </lineage>
</organism>
<evidence type="ECO:0000256" key="7">
    <source>
        <dbReference type="ARBA" id="ARBA00023065"/>
    </source>
</evidence>
<dbReference type="GO" id="GO:0005774">
    <property type="term" value="C:vacuolar membrane"/>
    <property type="evidence" value="ECO:0007669"/>
    <property type="project" value="UniProtKB-SubCell"/>
</dbReference>
<evidence type="ECO:0000259" key="12">
    <source>
        <dbReference type="Pfam" id="PF00137"/>
    </source>
</evidence>
<dbReference type="InterPro" id="IPR000245">
    <property type="entry name" value="ATPase_proteolipid_csu"/>
</dbReference>
<dbReference type="InterPro" id="IPR011555">
    <property type="entry name" value="ATPase_proteolipid_su_C_euk"/>
</dbReference>
<proteinExistence type="inferred from homology"/>
<sequence length="164" mass="16800">MVHVPLSPIYASFFGAMGCSAALVFSVMGAAYGIAKSGVGVSAVSVLRPDMIIKNMMPPILAGILSIYGLVISVIITSSLAEKSALHTNFLQLAAGLSCGLSCLAAGFCIGIVGDAGIRGTAQQPRLYVGMMLMLIFAEVLGLYGMIVGILLISQGGVNVTKCL</sequence>